<accession>A0A9N9ESS8</accession>
<dbReference type="Proteomes" id="UP000789405">
    <property type="component" value="Unassembled WGS sequence"/>
</dbReference>
<dbReference type="OrthoDB" id="2418550at2759"/>
<sequence length="198" mass="23261">VEASEACNNSIDELNYDEDGEISILRPEKVDNIITRLMQTIPEVTTHRPLVSDSDSKTFESDSEVETAKSYDIMSLENLTNTIKQLEKEVRSIERGHERIEVSIVVIEAARKANKWLKMFGFEYSEVRKRIYMDGYEYADVVAYHERFLERMAEFEAHMVIFFGENIEEETKLNFDDIIILVIHDEYIFLAYNGKRWL</sequence>
<comment type="caution">
    <text evidence="2">The sequence shown here is derived from an EMBL/GenBank/DDBJ whole genome shotgun (WGS) entry which is preliminary data.</text>
</comment>
<dbReference type="AlphaFoldDB" id="A0A9N9ESS8"/>
<keyword evidence="3" id="KW-1185">Reference proteome</keyword>
<proteinExistence type="predicted"/>
<dbReference type="EMBL" id="CAJVPY010007918">
    <property type="protein sequence ID" value="CAG8688779.1"/>
    <property type="molecule type" value="Genomic_DNA"/>
</dbReference>
<evidence type="ECO:0000256" key="1">
    <source>
        <dbReference type="SAM" id="Coils"/>
    </source>
</evidence>
<evidence type="ECO:0000313" key="3">
    <source>
        <dbReference type="Proteomes" id="UP000789405"/>
    </source>
</evidence>
<feature type="non-terminal residue" evidence="2">
    <location>
        <position position="1"/>
    </location>
</feature>
<name>A0A9N9ESS8_9GLOM</name>
<evidence type="ECO:0000313" key="2">
    <source>
        <dbReference type="EMBL" id="CAG8688779.1"/>
    </source>
</evidence>
<organism evidence="2 3">
    <name type="scientific">Dentiscutata erythropus</name>
    <dbReference type="NCBI Taxonomy" id="1348616"/>
    <lineage>
        <taxon>Eukaryota</taxon>
        <taxon>Fungi</taxon>
        <taxon>Fungi incertae sedis</taxon>
        <taxon>Mucoromycota</taxon>
        <taxon>Glomeromycotina</taxon>
        <taxon>Glomeromycetes</taxon>
        <taxon>Diversisporales</taxon>
        <taxon>Gigasporaceae</taxon>
        <taxon>Dentiscutata</taxon>
    </lineage>
</organism>
<reference evidence="2" key="1">
    <citation type="submission" date="2021-06" db="EMBL/GenBank/DDBJ databases">
        <authorList>
            <person name="Kallberg Y."/>
            <person name="Tangrot J."/>
            <person name="Rosling A."/>
        </authorList>
    </citation>
    <scope>NUCLEOTIDE SEQUENCE</scope>
    <source>
        <strain evidence="2">MA453B</strain>
    </source>
</reference>
<keyword evidence="1" id="KW-0175">Coiled coil</keyword>
<gene>
    <name evidence="2" type="ORF">DERYTH_LOCUS12235</name>
</gene>
<protein>
    <submittedName>
        <fullName evidence="2">19532_t:CDS:1</fullName>
    </submittedName>
</protein>
<feature type="coiled-coil region" evidence="1">
    <location>
        <begin position="76"/>
        <end position="103"/>
    </location>
</feature>